<organism evidence="2 3">
    <name type="scientific">Liparis tanakae</name>
    <name type="common">Tanaka's snailfish</name>
    <dbReference type="NCBI Taxonomy" id="230148"/>
    <lineage>
        <taxon>Eukaryota</taxon>
        <taxon>Metazoa</taxon>
        <taxon>Chordata</taxon>
        <taxon>Craniata</taxon>
        <taxon>Vertebrata</taxon>
        <taxon>Euteleostomi</taxon>
        <taxon>Actinopterygii</taxon>
        <taxon>Neopterygii</taxon>
        <taxon>Teleostei</taxon>
        <taxon>Neoteleostei</taxon>
        <taxon>Acanthomorphata</taxon>
        <taxon>Eupercaria</taxon>
        <taxon>Perciformes</taxon>
        <taxon>Cottioidei</taxon>
        <taxon>Cottales</taxon>
        <taxon>Liparidae</taxon>
        <taxon>Liparis</taxon>
    </lineage>
</organism>
<dbReference type="EMBL" id="SRLO01000109">
    <property type="protein sequence ID" value="TNN74921.1"/>
    <property type="molecule type" value="Genomic_DNA"/>
</dbReference>
<comment type="caution">
    <text evidence="2">The sequence shown here is derived from an EMBL/GenBank/DDBJ whole genome shotgun (WGS) entry which is preliminary data.</text>
</comment>
<protein>
    <submittedName>
        <fullName evidence="2">Uncharacterized protein</fullName>
    </submittedName>
</protein>
<feature type="region of interest" description="Disordered" evidence="1">
    <location>
        <begin position="1"/>
        <end position="22"/>
    </location>
</feature>
<feature type="compositionally biased region" description="Basic and acidic residues" evidence="1">
    <location>
        <begin position="1"/>
        <end position="19"/>
    </location>
</feature>
<evidence type="ECO:0000313" key="2">
    <source>
        <dbReference type="EMBL" id="TNN74921.1"/>
    </source>
</evidence>
<accession>A0A4Z2IB42</accession>
<name>A0A4Z2IB42_9TELE</name>
<reference evidence="2 3" key="1">
    <citation type="submission" date="2019-03" db="EMBL/GenBank/DDBJ databases">
        <title>First draft genome of Liparis tanakae, snailfish: a comprehensive survey of snailfish specific genes.</title>
        <authorList>
            <person name="Kim W."/>
            <person name="Song I."/>
            <person name="Jeong J.-H."/>
            <person name="Kim D."/>
            <person name="Kim S."/>
            <person name="Ryu S."/>
            <person name="Song J.Y."/>
            <person name="Lee S.K."/>
        </authorList>
    </citation>
    <scope>NUCLEOTIDE SEQUENCE [LARGE SCALE GENOMIC DNA]</scope>
    <source>
        <tissue evidence="2">Muscle</tissue>
    </source>
</reference>
<gene>
    <name evidence="2" type="ORF">EYF80_014839</name>
</gene>
<dbReference type="AlphaFoldDB" id="A0A4Z2IB42"/>
<dbReference type="Proteomes" id="UP000314294">
    <property type="component" value="Unassembled WGS sequence"/>
</dbReference>
<evidence type="ECO:0000313" key="3">
    <source>
        <dbReference type="Proteomes" id="UP000314294"/>
    </source>
</evidence>
<keyword evidence="3" id="KW-1185">Reference proteome</keyword>
<proteinExistence type="predicted"/>
<sequence>MGAELRRETESQEKCERHHSGSLTDLVTAEETSETPTVPVVLGMGATIVSYTYAVKYSGNISPCVSATTLISRLANAIQCKRPLCDKSVSRPPSAVPIRGPPGMRELSVGLAVVRQPLEQRSQPAANRKPQFVFFRSSPSVPATGSQHHLVISSVSGIVFFGSQCDSRRPFPKAPLQDVS</sequence>
<evidence type="ECO:0000256" key="1">
    <source>
        <dbReference type="SAM" id="MobiDB-lite"/>
    </source>
</evidence>